<evidence type="ECO:0000313" key="2">
    <source>
        <dbReference type="Proteomes" id="UP000515511"/>
    </source>
</evidence>
<gene>
    <name evidence="1" type="ORF">F1C12_08285</name>
</gene>
<dbReference type="Proteomes" id="UP000515511">
    <property type="component" value="Chromosome"/>
</dbReference>
<dbReference type="KEGG" id="lse:F1C12_08285"/>
<accession>A0A7G6Y9G6</accession>
<proteinExistence type="predicted"/>
<dbReference type="RefSeq" id="WP_185278296.1">
    <property type="nucleotide sequence ID" value="NZ_CP043641.1"/>
</dbReference>
<evidence type="ECO:0000313" key="1">
    <source>
        <dbReference type="EMBL" id="QNE35131.1"/>
    </source>
</evidence>
<dbReference type="AlphaFoldDB" id="A0A7G6Y9G6"/>
<protein>
    <submittedName>
        <fullName evidence="1">Uncharacterized protein</fullName>
    </submittedName>
</protein>
<organism evidence="1 2">
    <name type="scientific">Leifsonia shinshuensis</name>
    <dbReference type="NCBI Taxonomy" id="150026"/>
    <lineage>
        <taxon>Bacteria</taxon>
        <taxon>Bacillati</taxon>
        <taxon>Actinomycetota</taxon>
        <taxon>Actinomycetes</taxon>
        <taxon>Micrococcales</taxon>
        <taxon>Microbacteriaceae</taxon>
        <taxon>Leifsonia</taxon>
    </lineage>
</organism>
<dbReference type="EMBL" id="CP043641">
    <property type="protein sequence ID" value="QNE35131.1"/>
    <property type="molecule type" value="Genomic_DNA"/>
</dbReference>
<name>A0A7G6Y9G6_9MICO</name>
<reference evidence="2" key="1">
    <citation type="submission" date="2019-09" db="EMBL/GenBank/DDBJ databases">
        <title>Antimicrobial potential of Antarctic Bacteria.</title>
        <authorList>
            <person name="Benaud N."/>
            <person name="Edwards R.J."/>
            <person name="Ferrari B.C."/>
        </authorList>
    </citation>
    <scope>NUCLEOTIDE SEQUENCE [LARGE SCALE GENOMIC DNA]</scope>
    <source>
        <strain evidence="2">INR9</strain>
    </source>
</reference>
<sequence length="74" mass="8024">MTQDEPIMEGSGEAGRDAKIAGIVEQMRADMQLLPLEDSERVLRQRLGDAGIEASDEEISRIARDVQAGPSVVD</sequence>